<evidence type="ECO:0000313" key="8">
    <source>
        <dbReference type="Proteomes" id="UP000316443"/>
    </source>
</evidence>
<dbReference type="Pfam" id="PF13844">
    <property type="entry name" value="Glyco_transf_41"/>
    <property type="match status" value="2"/>
</dbReference>
<feature type="domain" description="O-GlcNAc transferase C-terminal" evidence="6">
    <location>
        <begin position="345"/>
        <end position="507"/>
    </location>
</feature>
<evidence type="ECO:0000256" key="4">
    <source>
        <dbReference type="ARBA" id="ARBA00022737"/>
    </source>
</evidence>
<name>A0A551XHA2_MICAE</name>
<comment type="caution">
    <text evidence="7">The sequence shown here is derived from an EMBL/GenBank/DDBJ whole genome shotgun (WGS) entry which is preliminary data.</text>
</comment>
<reference evidence="7 8" key="1">
    <citation type="submission" date="2019-01" db="EMBL/GenBank/DDBJ databases">
        <title>Coherence of Microcystis species and biogeography revealed through population genomics.</title>
        <authorList>
            <person name="Perez-Carrascal O.M."/>
            <person name="Terrat Y."/>
            <person name="Giani A."/>
            <person name="Fortin N."/>
            <person name="Tromas N."/>
            <person name="Shapiro B.J."/>
        </authorList>
    </citation>
    <scope>NUCLEOTIDE SEQUENCE [LARGE SCALE GENOMIC DNA]</scope>
    <source>
        <strain evidence="7">Ma_QC_C_20070703_M131</strain>
    </source>
</reference>
<dbReference type="Gene3D" id="3.40.50.11380">
    <property type="match status" value="1"/>
</dbReference>
<dbReference type="GO" id="GO:0016757">
    <property type="term" value="F:glycosyltransferase activity"/>
    <property type="evidence" value="ECO:0007669"/>
    <property type="project" value="UniProtKB-KW"/>
</dbReference>
<keyword evidence="3 7" id="KW-0808">Transferase</keyword>
<dbReference type="EMBL" id="SFCA01000185">
    <property type="protein sequence ID" value="TRT48097.1"/>
    <property type="molecule type" value="Genomic_DNA"/>
</dbReference>
<keyword evidence="5" id="KW-0802">TPR repeat</keyword>
<feature type="domain" description="O-GlcNAc transferase C-terminal" evidence="6">
    <location>
        <begin position="518"/>
        <end position="703"/>
    </location>
</feature>
<keyword evidence="2" id="KW-0328">Glycosyltransferase</keyword>
<dbReference type="AlphaFoldDB" id="A0A551XHA2"/>
<dbReference type="PANTHER" id="PTHR44835">
    <property type="entry name" value="UDP-N-ACETYLGLUCOSAMINE--PEPTIDE N-ACETYLGLUCOSAMINYLTRANSFERASE SPINDLY-RELATED"/>
    <property type="match status" value="1"/>
</dbReference>
<dbReference type="SUPFAM" id="SSF48452">
    <property type="entry name" value="TPR-like"/>
    <property type="match status" value="1"/>
</dbReference>
<proteinExistence type="predicted"/>
<protein>
    <submittedName>
        <fullName evidence="7">O-linked N-acetylglucosamine transferase, SPINDLY family protein</fullName>
    </submittedName>
</protein>
<comment type="pathway">
    <text evidence="1">Protein modification; protein glycosylation.</text>
</comment>
<dbReference type="InterPro" id="IPR029489">
    <property type="entry name" value="OGT/SEC/SPY_C"/>
</dbReference>
<evidence type="ECO:0000256" key="2">
    <source>
        <dbReference type="ARBA" id="ARBA00022676"/>
    </source>
</evidence>
<evidence type="ECO:0000256" key="3">
    <source>
        <dbReference type="ARBA" id="ARBA00022679"/>
    </source>
</evidence>
<organism evidence="7 8">
    <name type="scientific">Microcystis aeruginosa Ma_QC_C_20070703_M131</name>
    <dbReference type="NCBI Taxonomy" id="2486263"/>
    <lineage>
        <taxon>Bacteria</taxon>
        <taxon>Bacillati</taxon>
        <taxon>Cyanobacteriota</taxon>
        <taxon>Cyanophyceae</taxon>
        <taxon>Oscillatoriophycideae</taxon>
        <taxon>Chroococcales</taxon>
        <taxon>Microcystaceae</taxon>
        <taxon>Microcystis</taxon>
    </lineage>
</organism>
<dbReference type="Proteomes" id="UP000316443">
    <property type="component" value="Unassembled WGS sequence"/>
</dbReference>
<evidence type="ECO:0000313" key="7">
    <source>
        <dbReference type="EMBL" id="TRT48097.1"/>
    </source>
</evidence>
<evidence type="ECO:0000259" key="6">
    <source>
        <dbReference type="Pfam" id="PF13844"/>
    </source>
</evidence>
<accession>A0A551XHA2</accession>
<dbReference type="InterPro" id="IPR051939">
    <property type="entry name" value="Glycosyltr_41/O-GlcNAc_trsf"/>
</dbReference>
<dbReference type="PANTHER" id="PTHR44835:SF1">
    <property type="entry name" value="PROTEIN O-GLCNAC TRANSFERASE"/>
    <property type="match status" value="1"/>
</dbReference>
<dbReference type="Gene3D" id="1.25.40.10">
    <property type="entry name" value="Tetratricopeptide repeat domain"/>
    <property type="match status" value="1"/>
</dbReference>
<dbReference type="InterPro" id="IPR011990">
    <property type="entry name" value="TPR-like_helical_dom_sf"/>
</dbReference>
<sequence length="718" mass="83023">MSWHSQVEPAIIQGDFWQVSQFYQELIEKEPLEISHYWYLGLAYLLEAREEEAQATWLFVLSQGDEQEVMLWTADLVNILDGEALKQFELGNLETSWLIRGHIREISPDNVDNLLRFILLAINLNYFEKEQLKAWLFVDVLKTNNFQSLELSLLEEVLEKFLDYQIPETVPYLEAIFQSHCQRQTFIKVVEAKVFYLAMNNKPLAIDIINTCLAVEPEQICLLVELYQCYFDNRDFPAAMQVASQLKTICRGLPSQAVADYVALYVKLFSGNWVDIKADIEEYTESLQKSIANRECPRLLDKPSLTILSALVYLEDNPPKNRYINNCIGQLFQEYVRNNSNCNCNYYQKSTIKDTQKVLKIGYIAHTLYNHSIGLISRWLMKYHDYNQFHVSLYLVSQKEDLITENSFRNQVNACYNLPVDPQMIAERISQDNIDILVDLDSITNNTTCQVMALKPAPIQVTWLGFDASGIPAIDYYLADNYVLPADAQEYYREKIWRLPNSYICVDGVEVAYPSLRRDDLGIPEDAINYLTVQTGVKRNPETIRLQLQVLKAVPNSYLSIQGLSDAKSVEKLFFKVAEEEGINYERLKILPLYPTGIYRANLRIADVVLDTYPFTGGMTTLDVLWMGIPLVTKVGQQWSSRNSYTLMVNAGISEGIAWSDEEYIDWGIKLGKDENLRRKVIAKLDESRRTSPIWNARQFTKNVESSYRQMWQIYCES</sequence>
<dbReference type="Gene3D" id="3.40.50.2000">
    <property type="entry name" value="Glycogen Phosphorylase B"/>
    <property type="match status" value="1"/>
</dbReference>
<gene>
    <name evidence="7" type="ORF">EWV85_17725</name>
</gene>
<keyword evidence="4" id="KW-0677">Repeat</keyword>
<evidence type="ECO:0000256" key="5">
    <source>
        <dbReference type="ARBA" id="ARBA00022803"/>
    </source>
</evidence>
<evidence type="ECO:0000256" key="1">
    <source>
        <dbReference type="ARBA" id="ARBA00004922"/>
    </source>
</evidence>